<name>A0A1S9DGE9_ASPOZ</name>
<keyword evidence="6" id="KW-0732">Signal</keyword>
<evidence type="ECO:0000259" key="16">
    <source>
        <dbReference type="PROSITE" id="PS51760"/>
    </source>
</evidence>
<dbReference type="AlphaFoldDB" id="A0A1S9DGE9"/>
<feature type="compositionally biased region" description="Acidic residues" evidence="14">
    <location>
        <begin position="1"/>
        <end position="15"/>
    </location>
</feature>
<dbReference type="Gene3D" id="3.20.20.80">
    <property type="entry name" value="Glycosidases"/>
    <property type="match status" value="1"/>
</dbReference>
<dbReference type="Gene3D" id="1.25.40.10">
    <property type="entry name" value="Tetratricopeptide repeat domain"/>
    <property type="match status" value="1"/>
</dbReference>
<dbReference type="OrthoDB" id="420195at2759"/>
<feature type="compositionally biased region" description="Low complexity" evidence="14">
    <location>
        <begin position="793"/>
        <end position="839"/>
    </location>
</feature>
<organism evidence="17 18">
    <name type="scientific">Aspergillus oryzae</name>
    <name type="common">Yellow koji mold</name>
    <dbReference type="NCBI Taxonomy" id="5062"/>
    <lineage>
        <taxon>Eukaryota</taxon>
        <taxon>Fungi</taxon>
        <taxon>Dikarya</taxon>
        <taxon>Ascomycota</taxon>
        <taxon>Pezizomycotina</taxon>
        <taxon>Eurotiomycetes</taxon>
        <taxon>Eurotiomycetidae</taxon>
        <taxon>Eurotiales</taxon>
        <taxon>Aspergillaceae</taxon>
        <taxon>Aspergillus</taxon>
        <taxon>Aspergillus subgen. Circumdati</taxon>
    </lineage>
</organism>
<dbReference type="PANTHER" id="PTHR46035">
    <property type="entry name" value="TETRATRICOPEPTIDE REPEAT PROTEIN 4"/>
    <property type="match status" value="1"/>
</dbReference>
<accession>A0A1S9DGE9</accession>
<dbReference type="Pfam" id="PF18972">
    <property type="entry name" value="Wheel"/>
    <property type="match status" value="1"/>
</dbReference>
<evidence type="ECO:0000256" key="9">
    <source>
        <dbReference type="ARBA" id="ARBA00022803"/>
    </source>
</evidence>
<dbReference type="Pfam" id="PF00331">
    <property type="entry name" value="Glyco_hydro_10"/>
    <property type="match status" value="1"/>
</dbReference>
<dbReference type="UniPathway" id="UPA00114"/>
<evidence type="ECO:0000256" key="6">
    <source>
        <dbReference type="ARBA" id="ARBA00022729"/>
    </source>
</evidence>
<dbReference type="FunFam" id="1.25.40.10:FF:000611">
    <property type="entry name" value="TPR repeat protein"/>
    <property type="match status" value="1"/>
</dbReference>
<dbReference type="SUPFAM" id="SSF48452">
    <property type="entry name" value="TPR-like"/>
    <property type="match status" value="1"/>
</dbReference>
<gene>
    <name evidence="17" type="ORF">OAory_01046530</name>
</gene>
<dbReference type="GO" id="GO:0045493">
    <property type="term" value="P:xylan catabolic process"/>
    <property type="evidence" value="ECO:0007669"/>
    <property type="project" value="UniProtKB-UniPathway"/>
</dbReference>
<dbReference type="InterPro" id="IPR001000">
    <property type="entry name" value="GH10_dom"/>
</dbReference>
<dbReference type="GO" id="GO:0005576">
    <property type="term" value="C:extracellular region"/>
    <property type="evidence" value="ECO:0007669"/>
    <property type="project" value="InterPro"/>
</dbReference>
<dbReference type="InterPro" id="IPR011990">
    <property type="entry name" value="TPR-like_helical_dom_sf"/>
</dbReference>
<dbReference type="VEuPathDB" id="FungiDB:AO090005000531"/>
<evidence type="ECO:0000256" key="12">
    <source>
        <dbReference type="ARBA" id="ARBA00023602"/>
    </source>
</evidence>
<dbReference type="PROSITE" id="PS51164">
    <property type="entry name" value="CBM1_2"/>
    <property type="match status" value="1"/>
</dbReference>
<keyword evidence="10 13" id="KW-0119">Carbohydrate metabolism</keyword>
<evidence type="ECO:0000313" key="17">
    <source>
        <dbReference type="EMBL" id="OOO08153.1"/>
    </source>
</evidence>
<comment type="pathway">
    <text evidence="3">Glycan degradation; xylan degradation.</text>
</comment>
<keyword evidence="8 13" id="KW-0378">Hydrolase</keyword>
<dbReference type="Pfam" id="PF00734">
    <property type="entry name" value="CBM_1"/>
    <property type="match status" value="1"/>
</dbReference>
<evidence type="ECO:0000256" key="10">
    <source>
        <dbReference type="ARBA" id="ARBA00023277"/>
    </source>
</evidence>
<dbReference type="Proteomes" id="UP000190312">
    <property type="component" value="Unassembled WGS sequence"/>
</dbReference>
<dbReference type="InterPro" id="IPR017853">
    <property type="entry name" value="GH"/>
</dbReference>
<dbReference type="InterPro" id="IPR000254">
    <property type="entry name" value="CBD"/>
</dbReference>
<dbReference type="GO" id="GO:0051879">
    <property type="term" value="F:Hsp90 protein binding"/>
    <property type="evidence" value="ECO:0007669"/>
    <property type="project" value="InterPro"/>
</dbReference>
<dbReference type="SMART" id="SM00028">
    <property type="entry name" value="TPR"/>
    <property type="match status" value="2"/>
</dbReference>
<evidence type="ECO:0000256" key="8">
    <source>
        <dbReference type="ARBA" id="ARBA00022801"/>
    </source>
</evidence>
<dbReference type="InterPro" id="IPR035971">
    <property type="entry name" value="CBD_sf"/>
</dbReference>
<feature type="domain" description="GH10" evidence="16">
    <location>
        <begin position="434"/>
        <end position="753"/>
    </location>
</feature>
<dbReference type="SUPFAM" id="SSF51445">
    <property type="entry name" value="(Trans)glycosidases"/>
    <property type="match status" value="1"/>
</dbReference>
<dbReference type="eggNOG" id="KOG0551">
    <property type="taxonomic scope" value="Eukaryota"/>
</dbReference>
<dbReference type="InterPro" id="IPR019734">
    <property type="entry name" value="TPR_rpt"/>
</dbReference>
<reference evidence="17 18" key="1">
    <citation type="submission" date="2016-10" db="EMBL/GenBank/DDBJ databases">
        <title>Genome sequencing of Aspergillus oryzae BCC7051.</title>
        <authorList>
            <person name="Thammarongtham C."/>
            <person name="Vorapreeda T."/>
            <person name="Nookaew I."/>
            <person name="Srisuk T."/>
            <person name="Land M."/>
            <person name="Jeennor S."/>
            <person name="Laoteng K."/>
        </authorList>
    </citation>
    <scope>NUCLEOTIDE SEQUENCE [LARGE SCALE GENOMIC DNA]</scope>
    <source>
        <strain evidence="17 18">BCC7051</strain>
    </source>
</reference>
<comment type="similarity">
    <text evidence="12">Belongs to the TTC4 family.</text>
</comment>
<dbReference type="PRINTS" id="PR00134">
    <property type="entry name" value="GLHYDRLASE10"/>
</dbReference>
<comment type="similarity">
    <text evidence="4 13">Belongs to the glycosyl hydrolase 10 (cellulase F) family.</text>
</comment>
<evidence type="ECO:0000313" key="18">
    <source>
        <dbReference type="Proteomes" id="UP000190312"/>
    </source>
</evidence>
<dbReference type="SMART" id="SM00236">
    <property type="entry name" value="fCBD"/>
    <property type="match status" value="1"/>
</dbReference>
<dbReference type="PROSITE" id="PS51760">
    <property type="entry name" value="GH10_2"/>
    <property type="match status" value="1"/>
</dbReference>
<evidence type="ECO:0000256" key="4">
    <source>
        <dbReference type="ARBA" id="ARBA00007495"/>
    </source>
</evidence>
<dbReference type="PROSITE" id="PS00562">
    <property type="entry name" value="CBM1_1"/>
    <property type="match status" value="1"/>
</dbReference>
<keyword evidence="11 13" id="KW-0624">Polysaccharide degradation</keyword>
<comment type="caution">
    <text evidence="17">The sequence shown here is derived from an EMBL/GenBank/DDBJ whole genome shotgun (WGS) entry which is preliminary data.</text>
</comment>
<dbReference type="SMART" id="SM00633">
    <property type="entry name" value="Glyco_10"/>
    <property type="match status" value="1"/>
</dbReference>
<evidence type="ECO:0000256" key="3">
    <source>
        <dbReference type="ARBA" id="ARBA00004851"/>
    </source>
</evidence>
<feature type="domain" description="CBM1" evidence="15">
    <location>
        <begin position="851"/>
        <end position="887"/>
    </location>
</feature>
<sequence length="889" mass="97099">MGQIEELPDDFDESLDLNKQTPETQDAPPAKEVETSFPVDKERAKEFEKENPGAPKMPPAMEAVRSHTTDEIADMMNKTPLFMTDIDKAKDENGENVFLDALQALQNEGTRAEVAQNFREQGNEAAKELRWIDAKEFYTKALAVIFAKVDKWEKPEDLDAEQKLLRQVEEASYINRALCNLELGNYRQCTLDCASTLKMNPKNIKAFYRSAMACLKLDKVDDAEDAAKRGLAIDPNNKSLQIAAEKAAERKAAIERVSAKRKAEEERKKQEKKLLDVALKAREIRTRTTDNPADLQDAVMHLVPDPLSPESTLEFPAVFLYPMDAQSDFIKAFSEMHSIEDHLEYIFPLPWDANNEYTIKSVDCFMETATGGLIKAGKKLPLLQILSGSKVEVVDQLVKFFIVPTAKSGQFIAEMKKRKQPLTTALAVGVSAHLAQAAGLHDAAVAKGLLYFGTATDNPELTNTSYVTQLNNTGDFGQITPGNSQKWDSTEPSQNEFSFTNGDVIADLADANDQKLRCHNLVWHQQLPNWVSSGSWTNETLTAVLQNHITNVVKHYKGRCYAWDVVNEALADDGSYRDSIWYKTIGEAYIPIAFAAAAAADPDVKLYYNDYSIEWGGAKSTAAQNIVKLIQSYGGKIDGVGLQAHFTVGQTPARKDLASNLKAFTDLGVEVAYTEVDVRMETPATDANLQQQSTEFSNIVGACLDTEGCVGVTIWDWTDKYSWVPSTFPGYGAACPWDENFEKKPAYQGILEVLGGEASASTSTSVSASASAPETTSAVISTTAAAVTSTSSSSISTSTSVSSSIPAAPTSSSSPSTTLATSSRTSSAIPSSSSSATPTDFIPQPSSTATGRVKVYYQCGGINYQGSTECEEGLTCKKWNPYYSQCIQA</sequence>
<proteinExistence type="inferred from homology"/>
<feature type="region of interest" description="Disordered" evidence="14">
    <location>
        <begin position="1"/>
        <end position="60"/>
    </location>
</feature>
<evidence type="ECO:0000256" key="1">
    <source>
        <dbReference type="ARBA" id="ARBA00000681"/>
    </source>
</evidence>
<feature type="compositionally biased region" description="Basic and acidic residues" evidence="14">
    <location>
        <begin position="29"/>
        <end position="51"/>
    </location>
</feature>
<evidence type="ECO:0000256" key="14">
    <source>
        <dbReference type="SAM" id="MobiDB-lite"/>
    </source>
</evidence>
<keyword evidence="5" id="KW-0858">Xylan degradation</keyword>
<dbReference type="EC" id="3.2.1.8" evidence="13"/>
<evidence type="ECO:0000256" key="13">
    <source>
        <dbReference type="RuleBase" id="RU361174"/>
    </source>
</evidence>
<dbReference type="GO" id="GO:0005829">
    <property type="term" value="C:cytosol"/>
    <property type="evidence" value="ECO:0007669"/>
    <property type="project" value="TreeGrafter"/>
</dbReference>
<dbReference type="VEuPathDB" id="FungiDB:AO090103000327"/>
<comment type="function">
    <text evidence="2">Endo-1,4-mannanase, a crucial enzyme for depolymerization of seed galactomannans and wood galactoglucomannans.</text>
</comment>
<comment type="catalytic activity">
    <reaction evidence="1 13">
        <text>Endohydrolysis of (1-&gt;4)-beta-D-xylosidic linkages in xylans.</text>
        <dbReference type="EC" id="3.2.1.8"/>
    </reaction>
</comment>
<feature type="region of interest" description="Disordered" evidence="14">
    <location>
        <begin position="793"/>
        <end position="847"/>
    </location>
</feature>
<keyword evidence="13" id="KW-0326">Glycosidase</keyword>
<dbReference type="GO" id="GO:0005634">
    <property type="term" value="C:nucleus"/>
    <property type="evidence" value="ECO:0007669"/>
    <property type="project" value="TreeGrafter"/>
</dbReference>
<dbReference type="EMBL" id="MKZY01000006">
    <property type="protein sequence ID" value="OOO08153.1"/>
    <property type="molecule type" value="Genomic_DNA"/>
</dbReference>
<dbReference type="GO" id="GO:0031176">
    <property type="term" value="F:endo-1,4-beta-xylanase activity"/>
    <property type="evidence" value="ECO:0007669"/>
    <property type="project" value="UniProtKB-EC"/>
</dbReference>
<dbReference type="CDD" id="cd21381">
    <property type="entry name" value="CTWD_TTC4"/>
    <property type="match status" value="1"/>
</dbReference>
<dbReference type="GO" id="GO:0030544">
    <property type="term" value="F:Hsp70 protein binding"/>
    <property type="evidence" value="ECO:0007669"/>
    <property type="project" value="TreeGrafter"/>
</dbReference>
<evidence type="ECO:0000256" key="7">
    <source>
        <dbReference type="ARBA" id="ARBA00022737"/>
    </source>
</evidence>
<keyword evidence="7" id="KW-0677">Repeat</keyword>
<evidence type="ECO:0000259" key="15">
    <source>
        <dbReference type="PROSITE" id="PS51164"/>
    </source>
</evidence>
<dbReference type="PANTHER" id="PTHR46035:SF1">
    <property type="entry name" value="TETRATRICOPEPTIDE REPEAT PROTEIN 4"/>
    <property type="match status" value="1"/>
</dbReference>
<keyword evidence="9" id="KW-0802">TPR repeat</keyword>
<protein>
    <recommendedName>
        <fullName evidence="13">Beta-xylanase</fullName>
        <ecNumber evidence="13">3.2.1.8</ecNumber>
    </recommendedName>
</protein>
<dbReference type="GO" id="GO:0030248">
    <property type="term" value="F:cellulose binding"/>
    <property type="evidence" value="ECO:0007669"/>
    <property type="project" value="InterPro"/>
</dbReference>
<dbReference type="GO" id="GO:0006457">
    <property type="term" value="P:protein folding"/>
    <property type="evidence" value="ECO:0007669"/>
    <property type="project" value="TreeGrafter"/>
</dbReference>
<evidence type="ECO:0000256" key="11">
    <source>
        <dbReference type="ARBA" id="ARBA00023326"/>
    </source>
</evidence>
<dbReference type="SUPFAM" id="SSF57180">
    <property type="entry name" value="Cellulose-binding domain"/>
    <property type="match status" value="1"/>
</dbReference>
<evidence type="ECO:0000256" key="5">
    <source>
        <dbReference type="ARBA" id="ARBA00022651"/>
    </source>
</evidence>
<dbReference type="InterPro" id="IPR044059">
    <property type="entry name" value="Csn1/TTC4_wheel"/>
</dbReference>
<evidence type="ECO:0000256" key="2">
    <source>
        <dbReference type="ARBA" id="ARBA00002993"/>
    </source>
</evidence>
<dbReference type="VEuPathDB" id="FungiDB:AO090103000423"/>